<dbReference type="InterPro" id="IPR029058">
    <property type="entry name" value="AB_hydrolase_fold"/>
</dbReference>
<organism evidence="2">
    <name type="scientific">Oryza nivara</name>
    <name type="common">Indian wild rice</name>
    <name type="synonym">Oryza sativa f. spontanea</name>
    <dbReference type="NCBI Taxonomy" id="4536"/>
    <lineage>
        <taxon>Eukaryota</taxon>
        <taxon>Viridiplantae</taxon>
        <taxon>Streptophyta</taxon>
        <taxon>Embryophyta</taxon>
        <taxon>Tracheophyta</taxon>
        <taxon>Spermatophyta</taxon>
        <taxon>Magnoliopsida</taxon>
        <taxon>Liliopsida</taxon>
        <taxon>Poales</taxon>
        <taxon>Poaceae</taxon>
        <taxon>BOP clade</taxon>
        <taxon>Oryzoideae</taxon>
        <taxon>Oryzeae</taxon>
        <taxon>Oryzinae</taxon>
        <taxon>Oryza</taxon>
    </lineage>
</organism>
<dbReference type="Gramene" id="ONIVA07G02520.1">
    <property type="protein sequence ID" value="ONIVA07G02520.1"/>
    <property type="gene ID" value="ONIVA07G02520"/>
</dbReference>
<dbReference type="PANTHER" id="PTHR23024">
    <property type="entry name" value="ARYLACETAMIDE DEACETYLASE"/>
    <property type="match status" value="1"/>
</dbReference>
<dbReference type="Pfam" id="PF07859">
    <property type="entry name" value="Abhydrolase_3"/>
    <property type="match status" value="2"/>
</dbReference>
<protein>
    <recommendedName>
        <fullName evidence="1">Alpha/beta hydrolase fold-3 domain-containing protein</fullName>
    </recommendedName>
</protein>
<sequence>MSSSSSSPAPPHVVEDCLGIVQLLSDGTVTRSGDYSSISLMRDVPIDLPVQWKDVVYDAGRGLRLRMYAPANHGGEEGKLPVLVYFHGGGFCIASFELPNFHAGALRLAGELPAVVLSADYRLAPEHRLPAAYEDAVAVFSWLRGQAAAAAADPWLAASADFERVFVCGDSCGGNIAHHLTVGCGSGDIALDAARLSGCVMLWPYFGGEERMPSEAPPPPPEGDASPSAMAITLFDQMWRLALPAGATRDHPAANPFGPESPPLDGVAFPPVLIVDPELDVLSDRVADYAARLEAMGKRVELVKFEGQGHGFFVLDPMSEASGELVRVVRRFPSKRSRAQPAMASLSDPNAPPPHVVEDCRGALQLLSDGTVVRAAAAPPPFHVRLDINDGRVEWKDAVYDATHGLGVRMYRPAATEGAEEKLPVVVYFHGGGFCIGSCTWPNFHAGCLRLAAELPAVVLSFDYRLAPEHRLPAAHEDAAAALIWLRDQLLSDPWLADAADARKVFVSGESAGGNFAHHLAVRFGAAGLDLVRVAGYVLLMPAFISERPTPSELAAPATAFLTRDMCDRYCRLALPAGADKDHPLVNPFGPASRSLEAADVGRVLVVAADGDLLRDKNVEYAERMKAMGKDVELVVFAGEEHAFFGVKPMSAATGELVEVIRRFIAGAAAHHKRLAFKGMPSTTK</sequence>
<feature type="domain" description="Alpha/beta hydrolase fold-3" evidence="1">
    <location>
        <begin position="83"/>
        <end position="313"/>
    </location>
</feature>
<dbReference type="eggNOG" id="KOG1515">
    <property type="taxonomic scope" value="Eukaryota"/>
</dbReference>
<dbReference type="STRING" id="4536.A0A0E0HWY4"/>
<evidence type="ECO:0000313" key="3">
    <source>
        <dbReference type="Proteomes" id="UP000006591"/>
    </source>
</evidence>
<dbReference type="OMA" id="NWGGDMR"/>
<dbReference type="InterPro" id="IPR013094">
    <property type="entry name" value="AB_hydrolase_3"/>
</dbReference>
<dbReference type="GO" id="GO:0016787">
    <property type="term" value="F:hydrolase activity"/>
    <property type="evidence" value="ECO:0007669"/>
    <property type="project" value="InterPro"/>
</dbReference>
<keyword evidence="3" id="KW-1185">Reference proteome</keyword>
<dbReference type="Gene3D" id="3.40.50.1820">
    <property type="entry name" value="alpha/beta hydrolase"/>
    <property type="match status" value="2"/>
</dbReference>
<evidence type="ECO:0000313" key="2">
    <source>
        <dbReference type="EnsemblPlants" id="ONIVA07G02520.1"/>
    </source>
</evidence>
<dbReference type="SUPFAM" id="SSF53474">
    <property type="entry name" value="alpha/beta-Hydrolases"/>
    <property type="match status" value="2"/>
</dbReference>
<dbReference type="Proteomes" id="UP000006591">
    <property type="component" value="Chromosome 7"/>
</dbReference>
<dbReference type="HOGENOM" id="CLU_026340_0_0_1"/>
<dbReference type="PANTHER" id="PTHR23024:SF149">
    <property type="entry name" value="OS07G0162500 PROTEIN"/>
    <property type="match status" value="1"/>
</dbReference>
<reference evidence="2" key="1">
    <citation type="submission" date="2015-04" db="UniProtKB">
        <authorList>
            <consortium name="EnsemblPlants"/>
        </authorList>
    </citation>
    <scope>IDENTIFICATION</scope>
    <source>
        <strain evidence="2">SL10</strain>
    </source>
</reference>
<accession>A0A0E0HWY4</accession>
<evidence type="ECO:0000259" key="1">
    <source>
        <dbReference type="Pfam" id="PF07859"/>
    </source>
</evidence>
<dbReference type="EnsemblPlants" id="ONIVA07G02520.1">
    <property type="protein sequence ID" value="ONIVA07G02520.1"/>
    <property type="gene ID" value="ONIVA07G02520"/>
</dbReference>
<feature type="domain" description="Alpha/beta hydrolase fold-3" evidence="1">
    <location>
        <begin position="426"/>
        <end position="645"/>
    </location>
</feature>
<reference evidence="2" key="2">
    <citation type="submission" date="2018-04" db="EMBL/GenBank/DDBJ databases">
        <title>OnivRS2 (Oryza nivara Reference Sequence Version 2).</title>
        <authorList>
            <person name="Zhang J."/>
            <person name="Kudrna D."/>
            <person name="Lee S."/>
            <person name="Talag J."/>
            <person name="Rajasekar S."/>
            <person name="Welchert J."/>
            <person name="Hsing Y.-I."/>
            <person name="Wing R.A."/>
        </authorList>
    </citation>
    <scope>NUCLEOTIDE SEQUENCE [LARGE SCALE GENOMIC DNA]</scope>
    <source>
        <strain evidence="2">SL10</strain>
    </source>
</reference>
<name>A0A0E0HWY4_ORYNI</name>
<proteinExistence type="predicted"/>
<dbReference type="AlphaFoldDB" id="A0A0E0HWY4"/>
<dbReference type="InterPro" id="IPR050466">
    <property type="entry name" value="Carboxylest/Gibb_receptor"/>
</dbReference>